<dbReference type="RefSeq" id="WP_168544225.1">
    <property type="nucleotide sequence ID" value="NZ_BAAAKS010000025.1"/>
</dbReference>
<gene>
    <name evidence="3" type="ORF">HF999_01760</name>
</gene>
<reference evidence="3 4" key="1">
    <citation type="submission" date="2020-04" db="EMBL/GenBank/DDBJ databases">
        <title>MicrobeNet Type strains.</title>
        <authorList>
            <person name="Nicholson A.C."/>
        </authorList>
    </citation>
    <scope>NUCLEOTIDE SEQUENCE [LARGE SCALE GENOMIC DNA]</scope>
    <source>
        <strain evidence="3 4">DSM 44113</strain>
    </source>
</reference>
<evidence type="ECO:0000256" key="2">
    <source>
        <dbReference type="SAM" id="SignalP"/>
    </source>
</evidence>
<name>A0A846WW65_9ACTN</name>
<evidence type="ECO:0000313" key="4">
    <source>
        <dbReference type="Proteomes" id="UP000582646"/>
    </source>
</evidence>
<dbReference type="Proteomes" id="UP000582646">
    <property type="component" value="Unassembled WGS sequence"/>
</dbReference>
<keyword evidence="4" id="KW-1185">Reference proteome</keyword>
<sequence length="105" mass="10478">MKRAIAGIGVCAGLLSVGAVLTAAPAGADCTDASMRAGCASAEKVASTETVTVTRTRTTTSTTTTTTTRTKTVTATVTRTRTAASGVVGDYRGTPDGPAVVERPN</sequence>
<evidence type="ECO:0000256" key="1">
    <source>
        <dbReference type="SAM" id="MobiDB-lite"/>
    </source>
</evidence>
<feature type="signal peptide" evidence="2">
    <location>
        <begin position="1"/>
        <end position="28"/>
    </location>
</feature>
<organism evidence="3 4">
    <name type="scientific">Tsukamurella spumae</name>
    <dbReference type="NCBI Taxonomy" id="44753"/>
    <lineage>
        <taxon>Bacteria</taxon>
        <taxon>Bacillati</taxon>
        <taxon>Actinomycetota</taxon>
        <taxon>Actinomycetes</taxon>
        <taxon>Mycobacteriales</taxon>
        <taxon>Tsukamurellaceae</taxon>
        <taxon>Tsukamurella</taxon>
    </lineage>
</organism>
<proteinExistence type="predicted"/>
<dbReference type="EMBL" id="JAAXOQ010000002">
    <property type="protein sequence ID" value="NKY17104.1"/>
    <property type="molecule type" value="Genomic_DNA"/>
</dbReference>
<feature type="region of interest" description="Disordered" evidence="1">
    <location>
        <begin position="84"/>
        <end position="105"/>
    </location>
</feature>
<comment type="caution">
    <text evidence="3">The sequence shown here is derived from an EMBL/GenBank/DDBJ whole genome shotgun (WGS) entry which is preliminary data.</text>
</comment>
<protein>
    <submittedName>
        <fullName evidence="3">Uncharacterized protein</fullName>
    </submittedName>
</protein>
<evidence type="ECO:0000313" key="3">
    <source>
        <dbReference type="EMBL" id="NKY17104.1"/>
    </source>
</evidence>
<dbReference type="AlphaFoldDB" id="A0A846WW65"/>
<feature type="chain" id="PRO_5032886209" evidence="2">
    <location>
        <begin position="29"/>
        <end position="105"/>
    </location>
</feature>
<keyword evidence="2" id="KW-0732">Signal</keyword>
<accession>A0A846WW65</accession>